<dbReference type="OMA" id="YGHHLEE"/>
<evidence type="ECO:0000256" key="5">
    <source>
        <dbReference type="ARBA" id="ARBA00022989"/>
    </source>
</evidence>
<organism evidence="6">
    <name type="scientific">Petromyzon marinus</name>
    <name type="common">Sea lamprey</name>
    <dbReference type="NCBI Taxonomy" id="7757"/>
    <lineage>
        <taxon>Eukaryota</taxon>
        <taxon>Metazoa</taxon>
        <taxon>Chordata</taxon>
        <taxon>Craniata</taxon>
        <taxon>Vertebrata</taxon>
        <taxon>Cyclostomata</taxon>
        <taxon>Hyperoartia</taxon>
        <taxon>Petromyzontiformes</taxon>
        <taxon>Petromyzontidae</taxon>
        <taxon>Petromyzon</taxon>
    </lineage>
</organism>
<comment type="similarity">
    <text evidence="2">Belongs to the plexin family.</text>
</comment>
<accession>S4R7M0</accession>
<keyword evidence="3" id="KW-0812">Transmembrane</keyword>
<proteinExistence type="inferred from homology"/>
<dbReference type="GeneTree" id="ENSGT00440000033408"/>
<evidence type="ECO:0000256" key="2">
    <source>
        <dbReference type="ARBA" id="ARBA00010297"/>
    </source>
</evidence>
<dbReference type="AlphaFoldDB" id="S4R7M0"/>
<keyword evidence="5" id="KW-0472">Membrane</keyword>
<evidence type="ECO:0000313" key="6">
    <source>
        <dbReference type="Ensembl" id="ENSPMAP00000001200.1"/>
    </source>
</evidence>
<keyword evidence="4" id="KW-0732">Signal</keyword>
<evidence type="ECO:0000256" key="4">
    <source>
        <dbReference type="ARBA" id="ARBA00022729"/>
    </source>
</evidence>
<dbReference type="HOGENOM" id="CLU_140745_0_0_1"/>
<sequence>QDNHSYYTSRTYRLADPRGRELWVNIDKMQNQHVRVHGILSNTHRQAARVNLSFPFLFYGHHLEEVTIATGGFIYTGEVIHRMLTATQYIAPLMANFDPSISKESTVRYFDNGTALVVQWDRVHLHDNPGAGSFTFQAALHSDGRIVFAYKDVCPLSVP</sequence>
<name>S4R7M0_PETMA</name>
<evidence type="ECO:0008006" key="7">
    <source>
        <dbReference type="Google" id="ProtNLM"/>
    </source>
</evidence>
<comment type="subcellular location">
    <subcellularLocation>
        <location evidence="1">Membrane</location>
        <topology evidence="1">Single-pass type I membrane protein</topology>
    </subcellularLocation>
</comment>
<reference evidence="6" key="2">
    <citation type="submission" date="2025-09" db="UniProtKB">
        <authorList>
            <consortium name="Ensembl"/>
        </authorList>
    </citation>
    <scope>IDENTIFICATION</scope>
</reference>
<protein>
    <recommendedName>
        <fullName evidence="7">Plexin domain containing 2</fullName>
    </recommendedName>
</protein>
<keyword evidence="5" id="KW-1133">Transmembrane helix</keyword>
<evidence type="ECO:0000256" key="3">
    <source>
        <dbReference type="ARBA" id="ARBA00022692"/>
    </source>
</evidence>
<dbReference type="PANTHER" id="PTHR13055">
    <property type="entry name" value="TUMOR ENDOTHELIAL MARKER 7 RELATED"/>
    <property type="match status" value="1"/>
</dbReference>
<dbReference type="PANTHER" id="PTHR13055:SF12">
    <property type="entry name" value="LD40707P"/>
    <property type="match status" value="1"/>
</dbReference>
<reference evidence="6" key="1">
    <citation type="submission" date="2025-08" db="UniProtKB">
        <authorList>
            <consortium name="Ensembl"/>
        </authorList>
    </citation>
    <scope>IDENTIFICATION</scope>
</reference>
<dbReference type="Ensembl" id="ENSPMAT00000001205.1">
    <property type="protein sequence ID" value="ENSPMAP00000001200.1"/>
    <property type="gene ID" value="ENSPMAG00000001080.1"/>
</dbReference>
<dbReference type="GO" id="GO:0016020">
    <property type="term" value="C:membrane"/>
    <property type="evidence" value="ECO:0007669"/>
    <property type="project" value="UniProtKB-SubCell"/>
</dbReference>
<dbReference type="InterPro" id="IPR031152">
    <property type="entry name" value="PLXDC"/>
</dbReference>
<evidence type="ECO:0000256" key="1">
    <source>
        <dbReference type="ARBA" id="ARBA00004479"/>
    </source>
</evidence>